<dbReference type="GeneID" id="303297050"/>
<dbReference type="RefSeq" id="WP_343923541.1">
    <property type="nucleotide sequence ID" value="NZ_BAAAIR010000034.1"/>
</dbReference>
<keyword evidence="3" id="KW-0813">Transport</keyword>
<proteinExistence type="inferred from homology"/>
<name>A0ABW0FJ89_9MICO</name>
<comment type="caution">
    <text evidence="6">The sequence shown here is derived from an EMBL/GenBank/DDBJ whole genome shotgun (WGS) entry which is preliminary data.</text>
</comment>
<sequence>MNSPIHRARTARTAPSPSTPPTAVPRADGRSLSRRRLLQGSAALAAGATAAGALSACGGASAPAGATQIDYWLWDANQLPAYSAAIDLFMEKNPDVFVRVTQLGWDDYWTKLTASFVAEAGPDAFADHLARYPEFLKLGVIAPLDGLGPLDDIPATQFQDGLQELWTGQDGKRYGMPKDYDTIAVMYDRTMLEEEGLTPEDLEDLDWNPEDGGSFEKMLARLTLDANGVRGDEDGFDPKNVARYGMAADSGIDYTGQTSWSPFAYSTGWTFTDADTWGTHFNYDDERFAATMDWYFGLVDKGLFPPFGVFGDSSPTQTQVQTGKAALSLAGSWMITTFNNMEGMELGIAPLPSGPVGTPMSMFNGLGDSISSQSDNKEEAARLIAFLASDDAQQVIGERAPFFPSTDVGTEAAIEAFAEEGLDVTPFTDRVANGETGLYPLVENSAAIMQTMQAAFDQCWMRQLDGADFASYNDRVNALFE</sequence>
<dbReference type="PANTHER" id="PTHR43649">
    <property type="entry name" value="ARABINOSE-BINDING PROTEIN-RELATED"/>
    <property type="match status" value="1"/>
</dbReference>
<dbReference type="EMBL" id="JBHSLN010000023">
    <property type="protein sequence ID" value="MFC5297965.1"/>
    <property type="molecule type" value="Genomic_DNA"/>
</dbReference>
<keyword evidence="4" id="KW-0732">Signal</keyword>
<gene>
    <name evidence="6" type="ORF">ACFPK8_10630</name>
</gene>
<accession>A0ABW0FJ89</accession>
<evidence type="ECO:0000256" key="1">
    <source>
        <dbReference type="ARBA" id="ARBA00004196"/>
    </source>
</evidence>
<dbReference type="Gene3D" id="3.40.190.10">
    <property type="entry name" value="Periplasmic binding protein-like II"/>
    <property type="match status" value="1"/>
</dbReference>
<evidence type="ECO:0000256" key="5">
    <source>
        <dbReference type="SAM" id="MobiDB-lite"/>
    </source>
</evidence>
<dbReference type="CDD" id="cd13585">
    <property type="entry name" value="PBP2_TMBP_like"/>
    <property type="match status" value="1"/>
</dbReference>
<comment type="similarity">
    <text evidence="2">Belongs to the bacterial solute-binding protein 1 family.</text>
</comment>
<evidence type="ECO:0000256" key="4">
    <source>
        <dbReference type="ARBA" id="ARBA00022729"/>
    </source>
</evidence>
<dbReference type="Proteomes" id="UP001595937">
    <property type="component" value="Unassembled WGS sequence"/>
</dbReference>
<evidence type="ECO:0000256" key="2">
    <source>
        <dbReference type="ARBA" id="ARBA00008520"/>
    </source>
</evidence>
<evidence type="ECO:0000313" key="6">
    <source>
        <dbReference type="EMBL" id="MFC5297965.1"/>
    </source>
</evidence>
<dbReference type="PROSITE" id="PS51318">
    <property type="entry name" value="TAT"/>
    <property type="match status" value="1"/>
</dbReference>
<feature type="compositionally biased region" description="Basic residues" evidence="5">
    <location>
        <begin position="1"/>
        <end position="10"/>
    </location>
</feature>
<dbReference type="InterPro" id="IPR006059">
    <property type="entry name" value="SBP"/>
</dbReference>
<dbReference type="PANTHER" id="PTHR43649:SF31">
    <property type="entry name" value="SN-GLYCEROL-3-PHOSPHATE-BINDING PERIPLASMIC PROTEIN UGPB"/>
    <property type="match status" value="1"/>
</dbReference>
<reference evidence="7" key="1">
    <citation type="journal article" date="2019" name="Int. J. Syst. Evol. Microbiol.">
        <title>The Global Catalogue of Microorganisms (GCM) 10K type strain sequencing project: providing services to taxonomists for standard genome sequencing and annotation.</title>
        <authorList>
            <consortium name="The Broad Institute Genomics Platform"/>
            <consortium name="The Broad Institute Genome Sequencing Center for Infectious Disease"/>
            <person name="Wu L."/>
            <person name="Ma J."/>
        </authorList>
    </citation>
    <scope>NUCLEOTIDE SEQUENCE [LARGE SCALE GENOMIC DNA]</scope>
    <source>
        <strain evidence="7">CGMCC 1.16455</strain>
    </source>
</reference>
<evidence type="ECO:0000313" key="7">
    <source>
        <dbReference type="Proteomes" id="UP001595937"/>
    </source>
</evidence>
<keyword evidence="7" id="KW-1185">Reference proteome</keyword>
<evidence type="ECO:0000256" key="3">
    <source>
        <dbReference type="ARBA" id="ARBA00022448"/>
    </source>
</evidence>
<comment type="subcellular location">
    <subcellularLocation>
        <location evidence="1">Cell envelope</location>
    </subcellularLocation>
</comment>
<dbReference type="Pfam" id="PF13416">
    <property type="entry name" value="SBP_bac_8"/>
    <property type="match status" value="1"/>
</dbReference>
<protein>
    <submittedName>
        <fullName evidence="6">ABC transporter substrate-binding protein</fullName>
    </submittedName>
</protein>
<feature type="region of interest" description="Disordered" evidence="5">
    <location>
        <begin position="1"/>
        <end position="31"/>
    </location>
</feature>
<dbReference type="InterPro" id="IPR050490">
    <property type="entry name" value="Bact_solute-bd_prot1"/>
</dbReference>
<dbReference type="SUPFAM" id="SSF53850">
    <property type="entry name" value="Periplasmic binding protein-like II"/>
    <property type="match status" value="1"/>
</dbReference>
<organism evidence="6 7">
    <name type="scientific">Brachybacterium tyrofermentans</name>
    <dbReference type="NCBI Taxonomy" id="47848"/>
    <lineage>
        <taxon>Bacteria</taxon>
        <taxon>Bacillati</taxon>
        <taxon>Actinomycetota</taxon>
        <taxon>Actinomycetes</taxon>
        <taxon>Micrococcales</taxon>
        <taxon>Dermabacteraceae</taxon>
        <taxon>Brachybacterium</taxon>
    </lineage>
</organism>
<dbReference type="InterPro" id="IPR006311">
    <property type="entry name" value="TAT_signal"/>
</dbReference>